<dbReference type="InterPro" id="IPR007582">
    <property type="entry name" value="TFIID_NTD2"/>
</dbReference>
<dbReference type="SUPFAM" id="SSF50978">
    <property type="entry name" value="WD40 repeat-like"/>
    <property type="match status" value="1"/>
</dbReference>
<dbReference type="GO" id="GO:0006367">
    <property type="term" value="P:transcription initiation at RNA polymerase II promoter"/>
    <property type="evidence" value="ECO:0007669"/>
    <property type="project" value="TreeGrafter"/>
</dbReference>
<dbReference type="InterPro" id="IPR019775">
    <property type="entry name" value="WD40_repeat_CS"/>
</dbReference>
<reference evidence="9 10" key="1">
    <citation type="journal article" date="2016" name="Proc. Natl. Acad. Sci. U.S.A.">
        <title>Lipid metabolic changes in an early divergent fungus govern the establishment of a mutualistic symbiosis with endobacteria.</title>
        <authorList>
            <person name="Lastovetsky O.A."/>
            <person name="Gaspar M.L."/>
            <person name="Mondo S.J."/>
            <person name="LaButti K.M."/>
            <person name="Sandor L."/>
            <person name="Grigoriev I.V."/>
            <person name="Henry S.A."/>
            <person name="Pawlowska T.E."/>
        </authorList>
    </citation>
    <scope>NUCLEOTIDE SEQUENCE [LARGE SCALE GENOMIC DNA]</scope>
    <source>
        <strain evidence="9 10">ATCC 11559</strain>
    </source>
</reference>
<evidence type="ECO:0000256" key="1">
    <source>
        <dbReference type="ARBA" id="ARBA00004123"/>
    </source>
</evidence>
<keyword evidence="2 7" id="KW-0853">WD repeat</keyword>
<evidence type="ECO:0000256" key="5">
    <source>
        <dbReference type="ARBA" id="ARBA00023163"/>
    </source>
</evidence>
<evidence type="ECO:0000313" key="9">
    <source>
        <dbReference type="EMBL" id="ORE12402.1"/>
    </source>
</evidence>
<evidence type="ECO:0000256" key="7">
    <source>
        <dbReference type="PROSITE-ProRule" id="PRU00221"/>
    </source>
</evidence>
<evidence type="ECO:0000259" key="8">
    <source>
        <dbReference type="Pfam" id="PF04494"/>
    </source>
</evidence>
<keyword evidence="4" id="KW-0805">Transcription regulation</keyword>
<dbReference type="Proteomes" id="UP000242381">
    <property type="component" value="Unassembled WGS sequence"/>
</dbReference>
<keyword evidence="3" id="KW-0677">Repeat</keyword>
<protein>
    <submittedName>
        <fullName evidence="9">WD40 repeat-like protein</fullName>
    </submittedName>
</protein>
<dbReference type="CDD" id="cd08044">
    <property type="entry name" value="TAF5_NTD2"/>
    <property type="match status" value="1"/>
</dbReference>
<dbReference type="GO" id="GO:0016251">
    <property type="term" value="F:RNA polymerase II general transcription initiation factor activity"/>
    <property type="evidence" value="ECO:0007669"/>
    <property type="project" value="TreeGrafter"/>
</dbReference>
<dbReference type="EMBL" id="KV921678">
    <property type="protein sequence ID" value="ORE12402.1"/>
    <property type="molecule type" value="Genomic_DNA"/>
</dbReference>
<feature type="repeat" description="WD" evidence="7">
    <location>
        <begin position="489"/>
        <end position="530"/>
    </location>
</feature>
<dbReference type="InterPro" id="IPR001680">
    <property type="entry name" value="WD40_rpt"/>
</dbReference>
<feature type="domain" description="TFIID subunit TAF5 NTD2" evidence="8">
    <location>
        <begin position="73"/>
        <end position="189"/>
    </location>
</feature>
<dbReference type="CDD" id="cd00200">
    <property type="entry name" value="WD40"/>
    <property type="match status" value="1"/>
</dbReference>
<dbReference type="Gene3D" id="1.25.40.500">
    <property type="entry name" value="TFIID subunit TAF5, NTD2 domain"/>
    <property type="match status" value="1"/>
</dbReference>
<dbReference type="PANTHER" id="PTHR19879">
    <property type="entry name" value="TRANSCRIPTION INITIATION FACTOR TFIID"/>
    <property type="match status" value="1"/>
</dbReference>
<keyword evidence="6" id="KW-0539">Nucleus</keyword>
<dbReference type="PROSITE" id="PS50294">
    <property type="entry name" value="WD_REPEATS_REGION"/>
    <property type="match status" value="5"/>
</dbReference>
<dbReference type="AlphaFoldDB" id="A0A1X0RK40"/>
<dbReference type="Gene3D" id="2.130.10.10">
    <property type="entry name" value="YVTN repeat-like/Quinoprotein amine dehydrogenase"/>
    <property type="match status" value="2"/>
</dbReference>
<dbReference type="Pfam" id="PF04494">
    <property type="entry name" value="TFIID_NTD2"/>
    <property type="match status" value="1"/>
</dbReference>
<dbReference type="InterPro" id="IPR036322">
    <property type="entry name" value="WD40_repeat_dom_sf"/>
</dbReference>
<dbReference type="Pfam" id="PF00400">
    <property type="entry name" value="WD40"/>
    <property type="match status" value="6"/>
</dbReference>
<comment type="subcellular location">
    <subcellularLocation>
        <location evidence="1">Nucleus</location>
    </subcellularLocation>
</comment>
<dbReference type="InterPro" id="IPR020472">
    <property type="entry name" value="WD40_PAC1"/>
</dbReference>
<dbReference type="PANTHER" id="PTHR19879:SF1">
    <property type="entry name" value="CANNONBALL-RELATED"/>
    <property type="match status" value="1"/>
</dbReference>
<sequence>MSVPSQTPLNSPTLPSQSDVERIVSNYFIKRGYSASTIQQESISLDHLLQQYKTTNNTCDLLKSIQEHDFEDIETVQSSYEHLREWIMNALDIYKNELQTLLYPIFIYIFLQFKARGLVDYANDFFHAFKQDHVMHEDELNTVFNTTSIQDQLAHKYTVKLSPIPLELFYRFLHESQHKTLLRIVNQHLNINKLPPASAGEVSDQGKSMDEARIKSEEETMELDEPFILPYENTDVQAEIESLNEIRKLVSLGSLAQPSICLYTFHHTQDQLNCIAISEDATLIAGGFSESFIKVWNLKGEKLRDRNEMDKNLPGTPYKKLVGHSGPIFGLSFSHDNQYLISCSEDKTVRLWCLKTYKNLVCYKSHNYPVWDVDFGPYGFYFATASHDRTARLWSCDHVHPLRIFAGHLSDVNTVKFHPNSKYLVTGSCDKTVRLWDVQRGTCVRVFTGHTGSIHAVAISPNGRWMASAGEDTNIIIWDLGSGRRLKTMTGHTGFIYSITFNADSTILVSGSGDGTVRVWDVNKNTPNEFREEQSSDFKRTKLNGKAKDKKDKMKPLLMDLNAKKSKRNMLESDDHLSMFSTRNTPIYIVQFTKRNLCLAAGAKTNLPAFDL</sequence>
<evidence type="ECO:0000256" key="4">
    <source>
        <dbReference type="ARBA" id="ARBA00023015"/>
    </source>
</evidence>
<name>A0A1X0RK40_RHIZD</name>
<feature type="repeat" description="WD" evidence="7">
    <location>
        <begin position="447"/>
        <end position="488"/>
    </location>
</feature>
<organism evidence="9 10">
    <name type="scientific">Rhizopus microsporus</name>
    <dbReference type="NCBI Taxonomy" id="58291"/>
    <lineage>
        <taxon>Eukaryota</taxon>
        <taxon>Fungi</taxon>
        <taxon>Fungi incertae sedis</taxon>
        <taxon>Mucoromycota</taxon>
        <taxon>Mucoromycotina</taxon>
        <taxon>Mucoromycetes</taxon>
        <taxon>Mucorales</taxon>
        <taxon>Mucorineae</taxon>
        <taxon>Rhizopodaceae</taxon>
        <taxon>Rhizopus</taxon>
    </lineage>
</organism>
<accession>A0A1X0RK40</accession>
<evidence type="ECO:0000256" key="3">
    <source>
        <dbReference type="ARBA" id="ARBA00022737"/>
    </source>
</evidence>
<gene>
    <name evidence="9" type="ORF">BCV71DRAFT_91789</name>
</gene>
<dbReference type="PROSITE" id="PS50082">
    <property type="entry name" value="WD_REPEATS_2"/>
    <property type="match status" value="5"/>
</dbReference>
<dbReference type="PROSITE" id="PS00678">
    <property type="entry name" value="WD_REPEATS_1"/>
    <property type="match status" value="3"/>
</dbReference>
<evidence type="ECO:0000313" key="10">
    <source>
        <dbReference type="Proteomes" id="UP000242381"/>
    </source>
</evidence>
<evidence type="ECO:0000256" key="2">
    <source>
        <dbReference type="ARBA" id="ARBA00022574"/>
    </source>
</evidence>
<dbReference type="PRINTS" id="PR00320">
    <property type="entry name" value="GPROTEINBRPT"/>
</dbReference>
<feature type="repeat" description="WD" evidence="7">
    <location>
        <begin position="405"/>
        <end position="446"/>
    </location>
</feature>
<feature type="repeat" description="WD" evidence="7">
    <location>
        <begin position="363"/>
        <end position="395"/>
    </location>
</feature>
<dbReference type="SUPFAM" id="SSF160897">
    <property type="entry name" value="Taf5 N-terminal domain-like"/>
    <property type="match status" value="1"/>
</dbReference>
<evidence type="ECO:0000256" key="6">
    <source>
        <dbReference type="ARBA" id="ARBA00023242"/>
    </source>
</evidence>
<dbReference type="InterPro" id="IPR037264">
    <property type="entry name" value="TFIID_NTD2_sf"/>
</dbReference>
<proteinExistence type="predicted"/>
<feature type="repeat" description="WD" evidence="7">
    <location>
        <begin position="321"/>
        <end position="362"/>
    </location>
</feature>
<dbReference type="GO" id="GO:0005669">
    <property type="term" value="C:transcription factor TFIID complex"/>
    <property type="evidence" value="ECO:0007669"/>
    <property type="project" value="TreeGrafter"/>
</dbReference>
<dbReference type="VEuPathDB" id="FungiDB:BCV72DRAFT_253354"/>
<dbReference type="InterPro" id="IPR015943">
    <property type="entry name" value="WD40/YVTN_repeat-like_dom_sf"/>
</dbReference>
<dbReference type="SMART" id="SM00320">
    <property type="entry name" value="WD40"/>
    <property type="match status" value="6"/>
</dbReference>
<dbReference type="OMA" id="HLDMVHC"/>
<keyword evidence="5" id="KW-0804">Transcription</keyword>